<dbReference type="PROSITE" id="PS50110">
    <property type="entry name" value="RESPONSE_REGULATORY"/>
    <property type="match status" value="1"/>
</dbReference>
<dbReference type="PANTHER" id="PTHR48111:SF1">
    <property type="entry name" value="TWO-COMPONENT RESPONSE REGULATOR ORR33"/>
    <property type="match status" value="1"/>
</dbReference>
<keyword evidence="2" id="KW-0902">Two-component regulatory system</keyword>
<evidence type="ECO:0000259" key="7">
    <source>
        <dbReference type="PROSITE" id="PS50110"/>
    </source>
</evidence>
<dbReference type="GO" id="GO:0032993">
    <property type="term" value="C:protein-DNA complex"/>
    <property type="evidence" value="ECO:0007669"/>
    <property type="project" value="TreeGrafter"/>
</dbReference>
<sequence length="126" mass="14218">MPNSSKILVIEDDSPLREALVAKLHESEYTVTSAVDGEEGLALALQSHPDLILLDLILPKKDGREVLHQLRADSWGKNVPVVILTVLDADEKMLNEIMVYHPAHYFIKSEWRLEDVLEKVKELLPA</sequence>
<comment type="caution">
    <text evidence="8">The sequence shown here is derived from an EMBL/GenBank/DDBJ whole genome shotgun (WGS) entry which is preliminary data.</text>
</comment>
<evidence type="ECO:0000256" key="2">
    <source>
        <dbReference type="ARBA" id="ARBA00023012"/>
    </source>
</evidence>
<feature type="modified residue" description="4-aspartylphosphate" evidence="6">
    <location>
        <position position="55"/>
    </location>
</feature>
<evidence type="ECO:0000313" key="8">
    <source>
        <dbReference type="EMBL" id="KRT67506.1"/>
    </source>
</evidence>
<dbReference type="EMBL" id="LDXK01000002">
    <property type="protein sequence ID" value="KRT67506.1"/>
    <property type="molecule type" value="Genomic_DNA"/>
</dbReference>
<dbReference type="GO" id="GO:0000156">
    <property type="term" value="F:phosphorelay response regulator activity"/>
    <property type="evidence" value="ECO:0007669"/>
    <property type="project" value="TreeGrafter"/>
</dbReference>
<dbReference type="STRING" id="1576480.XU08_C0002G0051"/>
<reference evidence="8 9" key="1">
    <citation type="submission" date="2015-05" db="EMBL/GenBank/DDBJ databases">
        <title>Critical biogeochemical functions in the subsurface are associated with bacteria from new phyla and little studied lineages.</title>
        <authorList>
            <person name="Hug L.A."/>
            <person name="Thomas B.C."/>
            <person name="Sharon I."/>
            <person name="Brown C.T."/>
            <person name="Sharma R."/>
            <person name="Hettich R.L."/>
            <person name="Wilkins M.J."/>
            <person name="Williams K.H."/>
            <person name="Singh A."/>
            <person name="Banfield J.F."/>
        </authorList>
    </citation>
    <scope>NUCLEOTIDE SEQUENCE [LARGE SCALE GENOMIC DNA]</scope>
    <source>
        <strain evidence="8">CSP1-7</strain>
    </source>
</reference>
<dbReference type="GO" id="GO:0005829">
    <property type="term" value="C:cytosol"/>
    <property type="evidence" value="ECO:0007669"/>
    <property type="project" value="TreeGrafter"/>
</dbReference>
<evidence type="ECO:0000256" key="4">
    <source>
        <dbReference type="ARBA" id="ARBA00023125"/>
    </source>
</evidence>
<proteinExistence type="predicted"/>
<keyword evidence="3" id="KW-0805">Transcription regulation</keyword>
<dbReference type="Proteomes" id="UP000051297">
    <property type="component" value="Unassembled WGS sequence"/>
</dbReference>
<name>A0A0T5ZXJ1_UNCKA</name>
<dbReference type="Gene3D" id="3.40.50.2300">
    <property type="match status" value="1"/>
</dbReference>
<accession>A0A0T5ZXJ1</accession>
<protein>
    <submittedName>
        <fullName evidence="8">Winged helix family two component transcriptional regulator</fullName>
    </submittedName>
</protein>
<keyword evidence="4" id="KW-0238">DNA-binding</keyword>
<dbReference type="SUPFAM" id="SSF52172">
    <property type="entry name" value="CheY-like"/>
    <property type="match status" value="1"/>
</dbReference>
<evidence type="ECO:0000256" key="1">
    <source>
        <dbReference type="ARBA" id="ARBA00022553"/>
    </source>
</evidence>
<evidence type="ECO:0000256" key="5">
    <source>
        <dbReference type="ARBA" id="ARBA00023163"/>
    </source>
</evidence>
<evidence type="ECO:0000313" key="9">
    <source>
        <dbReference type="Proteomes" id="UP000051297"/>
    </source>
</evidence>
<keyword evidence="5" id="KW-0804">Transcription</keyword>
<dbReference type="PANTHER" id="PTHR48111">
    <property type="entry name" value="REGULATOR OF RPOS"/>
    <property type="match status" value="1"/>
</dbReference>
<dbReference type="Pfam" id="PF00072">
    <property type="entry name" value="Response_reg"/>
    <property type="match status" value="1"/>
</dbReference>
<organism evidence="8 9">
    <name type="scientific">candidate division WWE3 bacterium CSP1-7</name>
    <dbReference type="NCBI Taxonomy" id="1576480"/>
    <lineage>
        <taxon>Bacteria</taxon>
        <taxon>Katanobacteria</taxon>
    </lineage>
</organism>
<dbReference type="SMART" id="SM00448">
    <property type="entry name" value="REC"/>
    <property type="match status" value="1"/>
</dbReference>
<gene>
    <name evidence="8" type="ORF">XU08_C0002G0051</name>
</gene>
<dbReference type="InterPro" id="IPR039420">
    <property type="entry name" value="WalR-like"/>
</dbReference>
<dbReference type="GO" id="GO:0000976">
    <property type="term" value="F:transcription cis-regulatory region binding"/>
    <property type="evidence" value="ECO:0007669"/>
    <property type="project" value="TreeGrafter"/>
</dbReference>
<evidence type="ECO:0000256" key="3">
    <source>
        <dbReference type="ARBA" id="ARBA00023015"/>
    </source>
</evidence>
<keyword evidence="1 6" id="KW-0597">Phosphoprotein</keyword>
<feature type="domain" description="Response regulatory" evidence="7">
    <location>
        <begin position="6"/>
        <end position="124"/>
    </location>
</feature>
<evidence type="ECO:0000256" key="6">
    <source>
        <dbReference type="PROSITE-ProRule" id="PRU00169"/>
    </source>
</evidence>
<dbReference type="AlphaFoldDB" id="A0A0T5ZXJ1"/>
<dbReference type="InterPro" id="IPR001789">
    <property type="entry name" value="Sig_transdc_resp-reg_receiver"/>
</dbReference>
<dbReference type="InterPro" id="IPR011006">
    <property type="entry name" value="CheY-like_superfamily"/>
</dbReference>
<dbReference type="GO" id="GO:0006355">
    <property type="term" value="P:regulation of DNA-templated transcription"/>
    <property type="evidence" value="ECO:0007669"/>
    <property type="project" value="TreeGrafter"/>
</dbReference>